<dbReference type="SUPFAM" id="SSF117916">
    <property type="entry name" value="Fe-S cluster assembly (FSCA) domain-like"/>
    <property type="match status" value="1"/>
</dbReference>
<evidence type="ECO:0000256" key="1">
    <source>
        <dbReference type="ARBA" id="ARBA00006420"/>
    </source>
</evidence>
<evidence type="ECO:0000259" key="2">
    <source>
        <dbReference type="SMART" id="SM00932"/>
    </source>
</evidence>
<dbReference type="GO" id="GO:0051536">
    <property type="term" value="F:iron-sulfur cluster binding"/>
    <property type="evidence" value="ECO:0007669"/>
    <property type="project" value="InterPro"/>
</dbReference>
<evidence type="ECO:0000313" key="3">
    <source>
        <dbReference type="EMBL" id="KAK4536745.1"/>
    </source>
</evidence>
<comment type="similarity">
    <text evidence="1">Belongs to the NifU family.</text>
</comment>
<dbReference type="InterPro" id="IPR014824">
    <property type="entry name" value="Nfu/NifU_N"/>
</dbReference>
<dbReference type="Gene3D" id="3.30.300.130">
    <property type="entry name" value="Fe-S cluster assembly (FSCA)"/>
    <property type="match status" value="1"/>
</dbReference>
<dbReference type="Pfam" id="PF01106">
    <property type="entry name" value="NifU"/>
    <property type="match status" value="1"/>
</dbReference>
<dbReference type="InterPro" id="IPR034904">
    <property type="entry name" value="FSCA_dom_sf"/>
</dbReference>
<dbReference type="Proteomes" id="UP001301350">
    <property type="component" value="Unassembled WGS sequence"/>
</dbReference>
<feature type="domain" description="Scaffold protein Nfu/NifU N-terminal" evidence="2">
    <location>
        <begin position="70"/>
        <end position="157"/>
    </location>
</feature>
<reference evidence="3 4" key="1">
    <citation type="submission" date="2022-07" db="EMBL/GenBank/DDBJ databases">
        <title>Genome-wide signatures of adaptation to extreme environments.</title>
        <authorList>
            <person name="Cho C.H."/>
            <person name="Yoon H.S."/>
        </authorList>
    </citation>
    <scope>NUCLEOTIDE SEQUENCE [LARGE SCALE GENOMIC DNA]</scope>
    <source>
        <strain evidence="3 4">DBV 063 E5</strain>
    </source>
</reference>
<dbReference type="AlphaFoldDB" id="A0AAV9IXD5"/>
<dbReference type="InterPro" id="IPR036498">
    <property type="entry name" value="Nfu/NifU_N_sf"/>
</dbReference>
<dbReference type="Pfam" id="PF08712">
    <property type="entry name" value="Nfu_N"/>
    <property type="match status" value="1"/>
</dbReference>
<dbReference type="FunFam" id="3.30.300.130:FF:000001">
    <property type="entry name" value="NFU1 iron-sulfur cluster scaffold"/>
    <property type="match status" value="1"/>
</dbReference>
<comment type="caution">
    <text evidence="3">The sequence shown here is derived from an EMBL/GenBank/DDBJ whole genome shotgun (WGS) entry which is preliminary data.</text>
</comment>
<dbReference type="InterPro" id="IPR035433">
    <property type="entry name" value="NFU1-like"/>
</dbReference>
<accession>A0AAV9IXD5</accession>
<dbReference type="Gene3D" id="3.30.1370.70">
    <property type="entry name" value="Scaffold protein Nfu/NifU, N-terminal domain"/>
    <property type="match status" value="1"/>
</dbReference>
<sequence>MWRKTATLLSRTARSWKRLHTAANRRLDHAAATATAPSKPRAPTLAALRNSATPRHHPLFLQVPRRSMFIQTSITPNPNSVKFLPGTVVMEDERTCDFPTFRAASRSPLARHLFQVDGVVGVMYGPDFITVSKREDVDWSVLRPEIFSVIMDFFTSGEALFPADGDSADDAAAAGGRSDTEILDTDPEHVAMIKELLETRIKPAVAEDGGSILYCGFEEETGTVLLEMQGACSSCSSSSVTLKNGVENMMRHYIPEVKAVREVKSPERQRLEAESAKMLADLEQRMHS</sequence>
<dbReference type="GO" id="GO:0016226">
    <property type="term" value="P:iron-sulfur cluster assembly"/>
    <property type="evidence" value="ECO:0007669"/>
    <property type="project" value="InterPro"/>
</dbReference>
<dbReference type="PIRSF" id="PIRSF036773">
    <property type="entry name" value="HIRIP5"/>
    <property type="match status" value="1"/>
</dbReference>
<evidence type="ECO:0000313" key="4">
    <source>
        <dbReference type="Proteomes" id="UP001301350"/>
    </source>
</evidence>
<organism evidence="3 4">
    <name type="scientific">Cyanidium caldarium</name>
    <name type="common">Red alga</name>
    <dbReference type="NCBI Taxonomy" id="2771"/>
    <lineage>
        <taxon>Eukaryota</taxon>
        <taxon>Rhodophyta</taxon>
        <taxon>Bangiophyceae</taxon>
        <taxon>Cyanidiales</taxon>
        <taxon>Cyanidiaceae</taxon>
        <taxon>Cyanidium</taxon>
    </lineage>
</organism>
<protein>
    <recommendedName>
        <fullName evidence="2">Scaffold protein Nfu/NifU N-terminal domain-containing protein</fullName>
    </recommendedName>
</protein>
<dbReference type="FunFam" id="3.30.1370.70:FF:000001">
    <property type="entry name" value="NifU-like protein 4, mitochondrial"/>
    <property type="match status" value="1"/>
</dbReference>
<dbReference type="EMBL" id="JANCYW010000009">
    <property type="protein sequence ID" value="KAK4536745.1"/>
    <property type="molecule type" value="Genomic_DNA"/>
</dbReference>
<proteinExistence type="inferred from homology"/>
<dbReference type="SMART" id="SM00932">
    <property type="entry name" value="Nfu_N"/>
    <property type="match status" value="1"/>
</dbReference>
<dbReference type="PANTHER" id="PTHR11178:SF1">
    <property type="entry name" value="NFU1 IRON-SULFUR CLUSTER SCAFFOLD HOMOLOG, MITOCHONDRIAL"/>
    <property type="match status" value="1"/>
</dbReference>
<keyword evidence="4" id="KW-1185">Reference proteome</keyword>
<dbReference type="GO" id="GO:0005506">
    <property type="term" value="F:iron ion binding"/>
    <property type="evidence" value="ECO:0007669"/>
    <property type="project" value="InterPro"/>
</dbReference>
<dbReference type="InterPro" id="IPR001075">
    <property type="entry name" value="NIF_FeS_clus_asmbl_NifU_C"/>
</dbReference>
<dbReference type="PANTHER" id="PTHR11178">
    <property type="entry name" value="IRON-SULFUR CLUSTER SCAFFOLD PROTEIN NFU-RELATED"/>
    <property type="match status" value="1"/>
</dbReference>
<dbReference type="GO" id="GO:0005739">
    <property type="term" value="C:mitochondrion"/>
    <property type="evidence" value="ECO:0007669"/>
    <property type="project" value="TreeGrafter"/>
</dbReference>
<name>A0AAV9IXD5_CYACA</name>
<gene>
    <name evidence="3" type="ORF">CDCA_CDCA09G2770</name>
</gene>
<dbReference type="SUPFAM" id="SSF110836">
    <property type="entry name" value="Hypothetical protein SAV1430"/>
    <property type="match status" value="1"/>
</dbReference>